<organism evidence="1 2">
    <name type="scientific">Mya arenaria</name>
    <name type="common">Soft-shell clam</name>
    <dbReference type="NCBI Taxonomy" id="6604"/>
    <lineage>
        <taxon>Eukaryota</taxon>
        <taxon>Metazoa</taxon>
        <taxon>Spiralia</taxon>
        <taxon>Lophotrochozoa</taxon>
        <taxon>Mollusca</taxon>
        <taxon>Bivalvia</taxon>
        <taxon>Autobranchia</taxon>
        <taxon>Heteroconchia</taxon>
        <taxon>Euheterodonta</taxon>
        <taxon>Imparidentia</taxon>
        <taxon>Neoheterodontei</taxon>
        <taxon>Myida</taxon>
        <taxon>Myoidea</taxon>
        <taxon>Myidae</taxon>
        <taxon>Mya</taxon>
    </lineage>
</organism>
<evidence type="ECO:0000313" key="1">
    <source>
        <dbReference type="EMBL" id="WAR25603.1"/>
    </source>
</evidence>
<gene>
    <name evidence="1" type="ORF">MAR_011307</name>
</gene>
<dbReference type="PANTHER" id="PTHR46579">
    <property type="entry name" value="F5/8 TYPE C DOMAIN-CONTAINING PROTEIN-RELATED"/>
    <property type="match status" value="1"/>
</dbReference>
<dbReference type="EMBL" id="CP111025">
    <property type="protein sequence ID" value="WAR25603.1"/>
    <property type="molecule type" value="Genomic_DNA"/>
</dbReference>
<dbReference type="Proteomes" id="UP001164746">
    <property type="component" value="Chromosome 14"/>
</dbReference>
<accession>A0ABY7FTR6</accession>
<dbReference type="PANTHER" id="PTHR46579:SF1">
    <property type="entry name" value="F5_8 TYPE C DOMAIN-CONTAINING PROTEIN"/>
    <property type="match status" value="1"/>
</dbReference>
<keyword evidence="2" id="KW-1185">Reference proteome</keyword>
<proteinExistence type="predicted"/>
<name>A0ABY7FTR6_MYAAR</name>
<evidence type="ECO:0000313" key="2">
    <source>
        <dbReference type="Proteomes" id="UP001164746"/>
    </source>
</evidence>
<sequence length="284" mass="32314">MSSWYSRRKIPSTFCVIIRSNFILLGDRITEMSLHRAEQLLEKFYQFSKLYGSGSCGLNVHNACSHLPYYVKKLGPIWCWSCFAFEDANSTILKFVHGTGDVTKQALRNQEISIYIRSLKDVRADNSSMLKVTHVAQNCDVFGSLKVLRNEIPVNLIQALGASSNGSLRKALRICVNGYRFYSEECSRMKRRNYHTVVYSEDQFGLIQCFLLVLKTNLKLNVVHDSWLCTYESGKQLKVVEVTNIVDVVSVENLKTTLLFIEVDNAGQAIVVNTPNRHGHFISK</sequence>
<reference evidence="1" key="1">
    <citation type="submission" date="2022-11" db="EMBL/GenBank/DDBJ databases">
        <title>Centuries of genome instability and evolution in soft-shell clam transmissible cancer (bioRxiv).</title>
        <authorList>
            <person name="Hart S.F.M."/>
            <person name="Yonemitsu M.A."/>
            <person name="Giersch R.M."/>
            <person name="Beal B.F."/>
            <person name="Arriagada G."/>
            <person name="Davis B.W."/>
            <person name="Ostrander E.A."/>
            <person name="Goff S.P."/>
            <person name="Metzger M.J."/>
        </authorList>
    </citation>
    <scope>NUCLEOTIDE SEQUENCE</scope>
    <source>
        <strain evidence="1">MELC-2E11</strain>
        <tissue evidence="1">Siphon/mantle</tissue>
    </source>
</reference>
<protein>
    <submittedName>
        <fullName evidence="1">Uncharacterized protein</fullName>
    </submittedName>
</protein>